<gene>
    <name evidence="2" type="ORF">RND81_14G244800</name>
</gene>
<feature type="region of interest" description="Disordered" evidence="1">
    <location>
        <begin position="48"/>
        <end position="85"/>
    </location>
</feature>
<name>A0AAW1GUA0_SAPOF</name>
<evidence type="ECO:0000313" key="2">
    <source>
        <dbReference type="EMBL" id="KAK9667279.1"/>
    </source>
</evidence>
<sequence length="174" mass="18998">MKRMKVRSKKGISLVVICLACYIINEIQVQCNSKIMGWFLKKMGKRSSTTRGLSDHHSHTTHSSSTASQISVPNQTSPTTSSFSMSVSPPYAIPYEAPEQAINSRPQEMEVYVGGNENKEGQQEIDEVEIGNSSNGVVSPIFGNNVGKIDMKIGNNINVSQYQKIGKVKFGNAG</sequence>
<reference evidence="2" key="1">
    <citation type="submission" date="2024-03" db="EMBL/GenBank/DDBJ databases">
        <title>WGS assembly of Saponaria officinalis var. Norfolk2.</title>
        <authorList>
            <person name="Jenkins J."/>
            <person name="Shu S."/>
            <person name="Grimwood J."/>
            <person name="Barry K."/>
            <person name="Goodstein D."/>
            <person name="Schmutz J."/>
            <person name="Leebens-Mack J."/>
            <person name="Osbourn A."/>
        </authorList>
    </citation>
    <scope>NUCLEOTIDE SEQUENCE [LARGE SCALE GENOMIC DNA]</scope>
    <source>
        <strain evidence="2">JIC</strain>
    </source>
</reference>
<comment type="caution">
    <text evidence="2">The sequence shown here is derived from an EMBL/GenBank/DDBJ whole genome shotgun (WGS) entry which is preliminary data.</text>
</comment>
<dbReference type="Proteomes" id="UP001443914">
    <property type="component" value="Unassembled WGS sequence"/>
</dbReference>
<dbReference type="EMBL" id="JBDFQZ010000014">
    <property type="protein sequence ID" value="KAK9667279.1"/>
    <property type="molecule type" value="Genomic_DNA"/>
</dbReference>
<dbReference type="AlphaFoldDB" id="A0AAW1GUA0"/>
<proteinExistence type="predicted"/>
<organism evidence="2 3">
    <name type="scientific">Saponaria officinalis</name>
    <name type="common">Common soapwort</name>
    <name type="synonym">Lychnis saponaria</name>
    <dbReference type="NCBI Taxonomy" id="3572"/>
    <lineage>
        <taxon>Eukaryota</taxon>
        <taxon>Viridiplantae</taxon>
        <taxon>Streptophyta</taxon>
        <taxon>Embryophyta</taxon>
        <taxon>Tracheophyta</taxon>
        <taxon>Spermatophyta</taxon>
        <taxon>Magnoliopsida</taxon>
        <taxon>eudicotyledons</taxon>
        <taxon>Gunneridae</taxon>
        <taxon>Pentapetalae</taxon>
        <taxon>Caryophyllales</taxon>
        <taxon>Caryophyllaceae</taxon>
        <taxon>Caryophylleae</taxon>
        <taxon>Saponaria</taxon>
    </lineage>
</organism>
<evidence type="ECO:0000313" key="3">
    <source>
        <dbReference type="Proteomes" id="UP001443914"/>
    </source>
</evidence>
<feature type="compositionally biased region" description="Low complexity" evidence="1">
    <location>
        <begin position="76"/>
        <end position="85"/>
    </location>
</feature>
<accession>A0AAW1GUA0</accession>
<evidence type="ECO:0000256" key="1">
    <source>
        <dbReference type="SAM" id="MobiDB-lite"/>
    </source>
</evidence>
<keyword evidence="3" id="KW-1185">Reference proteome</keyword>
<protein>
    <submittedName>
        <fullName evidence="2">Uncharacterized protein</fullName>
    </submittedName>
</protein>